<keyword evidence="3 8" id="KW-0812">Transmembrane</keyword>
<dbReference type="Gene3D" id="1.20.1740.10">
    <property type="entry name" value="Amino acid/polyamine transporter I"/>
    <property type="match status" value="1"/>
</dbReference>
<dbReference type="AlphaFoldDB" id="A0A427XIN8"/>
<feature type="transmembrane region" description="Helical" evidence="8">
    <location>
        <begin position="390"/>
        <end position="408"/>
    </location>
</feature>
<dbReference type="FunFam" id="1.20.1740.10:FF:000006">
    <property type="entry name" value="General amino acid permease"/>
    <property type="match status" value="1"/>
</dbReference>
<evidence type="ECO:0000256" key="3">
    <source>
        <dbReference type="ARBA" id="ARBA00022692"/>
    </source>
</evidence>
<reference evidence="10 11" key="1">
    <citation type="submission" date="2018-11" db="EMBL/GenBank/DDBJ databases">
        <title>Genome sequence of Apiotrichum porosum DSM 27194.</title>
        <authorList>
            <person name="Aliyu H."/>
            <person name="Gorte O."/>
            <person name="Ochsenreither K."/>
        </authorList>
    </citation>
    <scope>NUCLEOTIDE SEQUENCE [LARGE SCALE GENOMIC DNA]</scope>
    <source>
        <strain evidence="10 11">DSM 27194</strain>
    </source>
</reference>
<feature type="transmembrane region" description="Helical" evidence="8">
    <location>
        <begin position="141"/>
        <end position="164"/>
    </location>
</feature>
<feature type="domain" description="Amino acid permease/ SLC12A" evidence="9">
    <location>
        <begin position="60"/>
        <end position="522"/>
    </location>
</feature>
<dbReference type="PIRSF" id="PIRSF006060">
    <property type="entry name" value="AA_transporter"/>
    <property type="match status" value="1"/>
</dbReference>
<evidence type="ECO:0000256" key="7">
    <source>
        <dbReference type="SAM" id="MobiDB-lite"/>
    </source>
</evidence>
<evidence type="ECO:0000256" key="6">
    <source>
        <dbReference type="ARBA" id="ARBA00023136"/>
    </source>
</evidence>
<sequence length="559" mass="60647">MKNELDSKEVEFGTIDLSDVPTYQVESTDTPERRSLGGDEGGIFNDPQADGLHRSLTSRHITFIGFGGGIGVGLFVGIGQAYAIAGPLGILLSYAITGTLVWCVIQSIGEIVTKYPVDASFPGLATRFVEPALGFTVGWTYWFNMAISVAVEVTAIAVLVEYWTESISSAVWIAIGLVVIYCANSLPVRFYGETEVFTACIKVITLIGLMICGLVITCGGAPDHKTRGFEYWRNPGPINEFPGISGDLGRFLAFFYTLTSAAFAYGGTEVIVLAGAEAKNPSTQIPKNVRLFVYRQLFFYVGGAFMIGLMLPSDQPELVNGAGNGNSSPWVIAIKLAQIKVLPSIVNAAIITSAASAGNTYLYIAARTLRGLALNGHAPKFLAKTTKRGVPLFAVACSAPIGLLAFLSSGSGGAAQAFDWLQSLIALNNTLNWGMLSLVYIRFYKAMKAQDISRKTLVWHGVLQPYAAWFALVFCMVVCLFKGFPVFLSGRWNAPDFVAAYISFVVYIIPYVGYKLLKKSKIVPVAEADLNSNIINPWDISEERPATKWYHKAWRSVSQ</sequence>
<keyword evidence="6 8" id="KW-0472">Membrane</keyword>
<dbReference type="STRING" id="105984.A0A427XIN8"/>
<evidence type="ECO:0000259" key="9">
    <source>
        <dbReference type="Pfam" id="PF00324"/>
    </source>
</evidence>
<gene>
    <name evidence="10" type="ORF">EHS24_001656</name>
</gene>
<dbReference type="InterPro" id="IPR050524">
    <property type="entry name" value="APC_YAT"/>
</dbReference>
<feature type="region of interest" description="Disordered" evidence="7">
    <location>
        <begin position="22"/>
        <end position="42"/>
    </location>
</feature>
<feature type="transmembrane region" description="Helical" evidence="8">
    <location>
        <begin position="61"/>
        <end position="78"/>
    </location>
</feature>
<evidence type="ECO:0000256" key="1">
    <source>
        <dbReference type="ARBA" id="ARBA00004141"/>
    </source>
</evidence>
<evidence type="ECO:0000256" key="2">
    <source>
        <dbReference type="ARBA" id="ARBA00022448"/>
    </source>
</evidence>
<dbReference type="InterPro" id="IPR004840">
    <property type="entry name" value="Amino_acid_permease_CS"/>
</dbReference>
<keyword evidence="11" id="KW-1185">Reference proteome</keyword>
<organism evidence="10 11">
    <name type="scientific">Apiotrichum porosum</name>
    <dbReference type="NCBI Taxonomy" id="105984"/>
    <lineage>
        <taxon>Eukaryota</taxon>
        <taxon>Fungi</taxon>
        <taxon>Dikarya</taxon>
        <taxon>Basidiomycota</taxon>
        <taxon>Agaricomycotina</taxon>
        <taxon>Tremellomycetes</taxon>
        <taxon>Trichosporonales</taxon>
        <taxon>Trichosporonaceae</taxon>
        <taxon>Apiotrichum</taxon>
    </lineage>
</organism>
<dbReference type="Proteomes" id="UP000279236">
    <property type="component" value="Unassembled WGS sequence"/>
</dbReference>
<dbReference type="EMBL" id="RSCE01000011">
    <property type="protein sequence ID" value="RSH78751.1"/>
    <property type="molecule type" value="Genomic_DNA"/>
</dbReference>
<feature type="transmembrane region" description="Helical" evidence="8">
    <location>
        <begin position="251"/>
        <end position="276"/>
    </location>
</feature>
<dbReference type="GO" id="GO:0015171">
    <property type="term" value="F:amino acid transmembrane transporter activity"/>
    <property type="evidence" value="ECO:0007669"/>
    <property type="project" value="TreeGrafter"/>
</dbReference>
<comment type="subcellular location">
    <subcellularLocation>
        <location evidence="1">Membrane</location>
        <topology evidence="1">Multi-pass membrane protein</topology>
    </subcellularLocation>
</comment>
<evidence type="ECO:0000256" key="8">
    <source>
        <dbReference type="SAM" id="Phobius"/>
    </source>
</evidence>
<dbReference type="OrthoDB" id="10062876at2759"/>
<dbReference type="PROSITE" id="PS00218">
    <property type="entry name" value="AMINO_ACID_PERMEASE_1"/>
    <property type="match status" value="1"/>
</dbReference>
<dbReference type="PANTHER" id="PTHR43341">
    <property type="entry name" value="AMINO ACID PERMEASE"/>
    <property type="match status" value="1"/>
</dbReference>
<feature type="transmembrane region" description="Helical" evidence="8">
    <location>
        <begin position="84"/>
        <end position="105"/>
    </location>
</feature>
<dbReference type="RefSeq" id="XP_028473898.1">
    <property type="nucleotide sequence ID" value="XM_028617435.1"/>
</dbReference>
<evidence type="ECO:0000256" key="5">
    <source>
        <dbReference type="ARBA" id="ARBA00022989"/>
    </source>
</evidence>
<accession>A0A427XIN8</accession>
<feature type="transmembrane region" description="Helical" evidence="8">
    <location>
        <begin position="462"/>
        <end position="485"/>
    </location>
</feature>
<keyword evidence="5 8" id="KW-1133">Transmembrane helix</keyword>
<proteinExistence type="predicted"/>
<feature type="transmembrane region" description="Helical" evidence="8">
    <location>
        <begin position="497"/>
        <end position="514"/>
    </location>
</feature>
<comment type="caution">
    <text evidence="10">The sequence shown here is derived from an EMBL/GenBank/DDBJ whole genome shotgun (WGS) entry which is preliminary data.</text>
</comment>
<evidence type="ECO:0000313" key="10">
    <source>
        <dbReference type="EMBL" id="RSH78751.1"/>
    </source>
</evidence>
<evidence type="ECO:0000313" key="11">
    <source>
        <dbReference type="Proteomes" id="UP000279236"/>
    </source>
</evidence>
<feature type="transmembrane region" description="Helical" evidence="8">
    <location>
        <begin position="297"/>
        <end position="313"/>
    </location>
</feature>
<name>A0A427XIN8_9TREE</name>
<protein>
    <recommendedName>
        <fullName evidence="9">Amino acid permease/ SLC12A domain-containing protein</fullName>
    </recommendedName>
</protein>
<evidence type="ECO:0000256" key="4">
    <source>
        <dbReference type="ARBA" id="ARBA00022970"/>
    </source>
</evidence>
<dbReference type="GeneID" id="39586199"/>
<dbReference type="GO" id="GO:0016020">
    <property type="term" value="C:membrane"/>
    <property type="evidence" value="ECO:0007669"/>
    <property type="project" value="UniProtKB-SubCell"/>
</dbReference>
<feature type="transmembrane region" description="Helical" evidence="8">
    <location>
        <begin position="203"/>
        <end position="222"/>
    </location>
</feature>
<dbReference type="PANTHER" id="PTHR43341:SF21">
    <property type="entry name" value="GENERAL AMINO ACID PERMEASE-RELATED"/>
    <property type="match status" value="1"/>
</dbReference>
<keyword evidence="2" id="KW-0813">Transport</keyword>
<feature type="transmembrane region" description="Helical" evidence="8">
    <location>
        <begin position="420"/>
        <end position="441"/>
    </location>
</feature>
<feature type="transmembrane region" description="Helical" evidence="8">
    <location>
        <begin position="345"/>
        <end position="364"/>
    </location>
</feature>
<keyword evidence="4" id="KW-0029">Amino-acid transport</keyword>
<dbReference type="InterPro" id="IPR004841">
    <property type="entry name" value="AA-permease/SLC12A_dom"/>
</dbReference>
<feature type="transmembrane region" description="Helical" evidence="8">
    <location>
        <begin position="170"/>
        <end position="191"/>
    </location>
</feature>
<dbReference type="Pfam" id="PF00324">
    <property type="entry name" value="AA_permease"/>
    <property type="match status" value="1"/>
</dbReference>